<dbReference type="EMBL" id="DVMM01000158">
    <property type="protein sequence ID" value="HIU30113.1"/>
    <property type="molecule type" value="Genomic_DNA"/>
</dbReference>
<organism evidence="2 3">
    <name type="scientific">Candidatus Egerieisoma faecipullorum</name>
    <dbReference type="NCBI Taxonomy" id="2840963"/>
    <lineage>
        <taxon>Bacteria</taxon>
        <taxon>Bacillati</taxon>
        <taxon>Bacillota</taxon>
        <taxon>Clostridia</taxon>
        <taxon>Eubacteriales</taxon>
        <taxon>Clostridiaceae</taxon>
        <taxon>Clostridiaceae incertae sedis</taxon>
        <taxon>Candidatus Egerieisoma</taxon>
    </lineage>
</organism>
<sequence length="552" mass="63560">MVQIELLSSLAKVYPDQDLDLRDRQDTGCMLRNEVFSFQAAFRIDHAWQSTVRIELEAPEELRPCLALQAIDFVPCDFPMYEATLKQCEHPAPGLFPDILRELPPIHWVYKNSWRSVFIRIDAAKHELRPGNYELTVKITSDAVYTKTFRLDVLDAMLPPQKLRMTNWFHTDCLCNYYGVAFDSEEYWRITENFAKTAAEYGVNMLLTPVFTPPLDTAPGGERRTIQLVDVRKDGDRYTFGFEKLSRWISMCRRAGIKYLEISHLFTQWGCKYAPKVMGLENGEYKRIFGWETDGHGSEYLGFLEQFLPALISELKAHGVFDSCYFHVSDEPSGEMMEDYKKCAEFMRRYIAPERLFDALSDIAFYKNGLITCPVVAIDHIHPFIDEKPEHLWGYYCCGQITSSNRFLAYPSGRNRILGAMLFKYNIEGFLQWGFNFYNSHLSLEAVDPYATSTAGGWVPGGDPYVVYPGKDGNALPSLRLEVFREALQDLRALEALTEKMQKSSANPREAVVIALGLEELRFDKFNADHTYLIRLREKINRMLAGENYDGL</sequence>
<dbReference type="Proteomes" id="UP000824089">
    <property type="component" value="Unassembled WGS sequence"/>
</dbReference>
<proteinExistence type="predicted"/>
<reference evidence="2" key="1">
    <citation type="submission" date="2020-10" db="EMBL/GenBank/DDBJ databases">
        <authorList>
            <person name="Gilroy R."/>
        </authorList>
    </citation>
    <scope>NUCLEOTIDE SEQUENCE</scope>
    <source>
        <strain evidence="2">CHK195-4489</strain>
    </source>
</reference>
<name>A0A9D1LBC9_9CLOT</name>
<evidence type="ECO:0000313" key="3">
    <source>
        <dbReference type="Proteomes" id="UP000824089"/>
    </source>
</evidence>
<gene>
    <name evidence="2" type="ORF">IAD50_07450</name>
</gene>
<dbReference type="InterPro" id="IPR025150">
    <property type="entry name" value="GH123_cat"/>
</dbReference>
<dbReference type="AlphaFoldDB" id="A0A9D1LBC9"/>
<feature type="domain" description="Glycoside hydrolase 123 catalytic" evidence="1">
    <location>
        <begin position="168"/>
        <end position="496"/>
    </location>
</feature>
<evidence type="ECO:0000313" key="2">
    <source>
        <dbReference type="EMBL" id="HIU30113.1"/>
    </source>
</evidence>
<evidence type="ECO:0000259" key="1">
    <source>
        <dbReference type="Pfam" id="PF13320"/>
    </source>
</evidence>
<reference evidence="2" key="2">
    <citation type="journal article" date="2021" name="PeerJ">
        <title>Extensive microbial diversity within the chicken gut microbiome revealed by metagenomics and culture.</title>
        <authorList>
            <person name="Gilroy R."/>
            <person name="Ravi A."/>
            <person name="Getino M."/>
            <person name="Pursley I."/>
            <person name="Horton D.L."/>
            <person name="Alikhan N.F."/>
            <person name="Baker D."/>
            <person name="Gharbi K."/>
            <person name="Hall N."/>
            <person name="Watson M."/>
            <person name="Adriaenssens E.M."/>
            <person name="Foster-Nyarko E."/>
            <person name="Jarju S."/>
            <person name="Secka A."/>
            <person name="Antonio M."/>
            <person name="Oren A."/>
            <person name="Chaudhuri R.R."/>
            <person name="La Ragione R."/>
            <person name="Hildebrand F."/>
            <person name="Pallen M.J."/>
        </authorList>
    </citation>
    <scope>NUCLEOTIDE SEQUENCE</scope>
    <source>
        <strain evidence="2">CHK195-4489</strain>
    </source>
</reference>
<comment type="caution">
    <text evidence="2">The sequence shown here is derived from an EMBL/GenBank/DDBJ whole genome shotgun (WGS) entry which is preliminary data.</text>
</comment>
<protein>
    <submittedName>
        <fullName evidence="2">DUF4091 domain-containing protein</fullName>
    </submittedName>
</protein>
<dbReference type="Pfam" id="PF13320">
    <property type="entry name" value="GH123_cat"/>
    <property type="match status" value="1"/>
</dbReference>
<accession>A0A9D1LBC9</accession>